<gene>
    <name evidence="6" type="ORF">C7954_12740</name>
</gene>
<dbReference type="EMBL" id="SOEF01000027">
    <property type="protein sequence ID" value="TDX41421.1"/>
    <property type="molecule type" value="Genomic_DNA"/>
</dbReference>
<comment type="caution">
    <text evidence="6">The sequence shown here is derived from an EMBL/GenBank/DDBJ whole genome shotgun (WGS) entry which is preliminary data.</text>
</comment>
<keyword evidence="2" id="KW-0732">Signal</keyword>
<dbReference type="Gene3D" id="3.40.190.10">
    <property type="entry name" value="Periplasmic binding protein-like II"/>
    <property type="match status" value="1"/>
</dbReference>
<dbReference type="AlphaFoldDB" id="A0A4R8GGU0"/>
<dbReference type="Pfam" id="PF01547">
    <property type="entry name" value="SBP_bac_1"/>
    <property type="match status" value="1"/>
</dbReference>
<evidence type="ECO:0000313" key="7">
    <source>
        <dbReference type="Proteomes" id="UP000295472"/>
    </source>
</evidence>
<evidence type="ECO:0000256" key="1">
    <source>
        <dbReference type="ARBA" id="ARBA00022475"/>
    </source>
</evidence>
<sequence length="438" mass="49968">MMSKRKFKSLFLVLIVGLLILTLQTSSVYAQKTITFQTSVYVEAPHQKAINLLIEEYNKTNPDVNIEVFGAQYSNFFDNLTTEVLTGTQGDIVQLYPENIARYNSLVPGGAFINLNDFIEKNNFDNKLVGQEFCEVDGEYLALSNYAWGTTGLFYRKSIFEEVGINAAEINTLKDFEEAVIKLDKNGYYGFGAVVGSHPFVTSEWSRMVARVVSDGLYFPDGESGPYVADRVNVDSPANIWAAEWWQKMILDKELFRTAPDKKKIREFFWNGNIAMNIDGPWFIGMSRERDEILLDDIGLIPQPSIKYDGKEYKPNPTMYPLVTMISKNSPHKEEALEFLKWMTSFEAQEIIVKSGMIPSNQEYIEKSDFAKNNPLAYKYYDFIDNNYRELVADPSIPQMGELSRIMINATQEMFEGGDEPSKVLTEAAEEIEEVLDR</sequence>
<accession>A0A4R8GGU0</accession>
<reference evidence="6 7" key="1">
    <citation type="submission" date="2019-03" db="EMBL/GenBank/DDBJ databases">
        <title>Subsurface microbial communities from deep shales in Ohio and West Virginia, USA.</title>
        <authorList>
            <person name="Wrighton K."/>
        </authorList>
    </citation>
    <scope>NUCLEOTIDE SEQUENCE [LARGE SCALE GENOMIC DNA]</scope>
    <source>
        <strain evidence="6 7">DSMZ 11287</strain>
    </source>
</reference>
<evidence type="ECO:0000256" key="4">
    <source>
        <dbReference type="ARBA" id="ARBA00023139"/>
    </source>
</evidence>
<evidence type="ECO:0000313" key="6">
    <source>
        <dbReference type="EMBL" id="TDX41421.1"/>
    </source>
</evidence>
<dbReference type="PANTHER" id="PTHR43649">
    <property type="entry name" value="ARABINOSE-BINDING PROTEIN-RELATED"/>
    <property type="match status" value="1"/>
</dbReference>
<evidence type="ECO:0000256" key="3">
    <source>
        <dbReference type="ARBA" id="ARBA00023136"/>
    </source>
</evidence>
<keyword evidence="5" id="KW-0449">Lipoprotein</keyword>
<protein>
    <submittedName>
        <fullName evidence="6">Carbohydrate ABC transporter substrate-binding protein (CUT1 family)</fullName>
    </submittedName>
</protein>
<dbReference type="RefSeq" id="WP_134059892.1">
    <property type="nucleotide sequence ID" value="NZ_SOEF01000027.1"/>
</dbReference>
<evidence type="ECO:0000256" key="5">
    <source>
        <dbReference type="ARBA" id="ARBA00023288"/>
    </source>
</evidence>
<dbReference type="InterPro" id="IPR006059">
    <property type="entry name" value="SBP"/>
</dbReference>
<dbReference type="CDD" id="cd13585">
    <property type="entry name" value="PBP2_TMBP_like"/>
    <property type="match status" value="1"/>
</dbReference>
<dbReference type="SUPFAM" id="SSF53850">
    <property type="entry name" value="Periplasmic binding protein-like II"/>
    <property type="match status" value="1"/>
</dbReference>
<keyword evidence="3" id="KW-0472">Membrane</keyword>
<proteinExistence type="predicted"/>
<name>A0A4R8GGU0_9FIRM</name>
<dbReference type="PANTHER" id="PTHR43649:SF33">
    <property type="entry name" value="POLYGALACTURONAN_RHAMNOGALACTURONAN-BINDING PROTEIN YTCQ"/>
    <property type="match status" value="1"/>
</dbReference>
<keyword evidence="4" id="KW-0564">Palmitate</keyword>
<keyword evidence="1" id="KW-1003">Cell membrane</keyword>
<evidence type="ECO:0000256" key="2">
    <source>
        <dbReference type="ARBA" id="ARBA00022729"/>
    </source>
</evidence>
<organism evidence="6 7">
    <name type="scientific">Halanaerobium congolense</name>
    <dbReference type="NCBI Taxonomy" id="54121"/>
    <lineage>
        <taxon>Bacteria</taxon>
        <taxon>Bacillati</taxon>
        <taxon>Bacillota</taxon>
        <taxon>Clostridia</taxon>
        <taxon>Halanaerobiales</taxon>
        <taxon>Halanaerobiaceae</taxon>
        <taxon>Halanaerobium</taxon>
    </lineage>
</organism>
<dbReference type="InterPro" id="IPR050490">
    <property type="entry name" value="Bact_solute-bd_prot1"/>
</dbReference>
<dbReference type="GeneID" id="57013411"/>
<dbReference type="Proteomes" id="UP000295472">
    <property type="component" value="Unassembled WGS sequence"/>
</dbReference>